<evidence type="ECO:0000313" key="2">
    <source>
        <dbReference type="EMBL" id="KAI3907739.1"/>
    </source>
</evidence>
<gene>
    <name evidence="2" type="ORF">MKW98_008416</name>
</gene>
<reference evidence="2" key="1">
    <citation type="submission" date="2022-04" db="EMBL/GenBank/DDBJ databases">
        <title>A functionally conserved STORR gene fusion in Papaver species that diverged 16.8 million years ago.</title>
        <authorList>
            <person name="Catania T."/>
        </authorList>
    </citation>
    <scope>NUCLEOTIDE SEQUENCE</scope>
    <source>
        <strain evidence="2">S-188037</strain>
    </source>
</reference>
<feature type="region of interest" description="Disordered" evidence="1">
    <location>
        <begin position="234"/>
        <end position="274"/>
    </location>
</feature>
<dbReference type="EMBL" id="JAJJMB010010578">
    <property type="protein sequence ID" value="KAI3907739.1"/>
    <property type="molecule type" value="Genomic_DNA"/>
</dbReference>
<evidence type="ECO:0000256" key="1">
    <source>
        <dbReference type="SAM" id="MobiDB-lite"/>
    </source>
</evidence>
<feature type="compositionally biased region" description="Polar residues" evidence="1">
    <location>
        <begin position="10"/>
        <end position="24"/>
    </location>
</feature>
<comment type="caution">
    <text evidence="2">The sequence shown here is derived from an EMBL/GenBank/DDBJ whole genome shotgun (WGS) entry which is preliminary data.</text>
</comment>
<dbReference type="AlphaFoldDB" id="A0AAD4SHA2"/>
<keyword evidence="3" id="KW-1185">Reference proteome</keyword>
<organism evidence="2 3">
    <name type="scientific">Papaver atlanticum</name>
    <dbReference type="NCBI Taxonomy" id="357466"/>
    <lineage>
        <taxon>Eukaryota</taxon>
        <taxon>Viridiplantae</taxon>
        <taxon>Streptophyta</taxon>
        <taxon>Embryophyta</taxon>
        <taxon>Tracheophyta</taxon>
        <taxon>Spermatophyta</taxon>
        <taxon>Magnoliopsida</taxon>
        <taxon>Ranunculales</taxon>
        <taxon>Papaveraceae</taxon>
        <taxon>Papaveroideae</taxon>
        <taxon>Papaver</taxon>
    </lineage>
</organism>
<accession>A0AAD4SHA2</accession>
<evidence type="ECO:0000313" key="3">
    <source>
        <dbReference type="Proteomes" id="UP001202328"/>
    </source>
</evidence>
<feature type="region of interest" description="Disordered" evidence="1">
    <location>
        <begin position="102"/>
        <end position="121"/>
    </location>
</feature>
<proteinExistence type="predicted"/>
<feature type="region of interest" description="Disordered" evidence="1">
    <location>
        <begin position="1"/>
        <end position="54"/>
    </location>
</feature>
<protein>
    <submittedName>
        <fullName evidence="2">Uncharacterized protein</fullName>
    </submittedName>
</protein>
<name>A0AAD4SHA2_9MAGN</name>
<feature type="region of interest" description="Disordered" evidence="1">
    <location>
        <begin position="60"/>
        <end position="79"/>
    </location>
</feature>
<sequence length="357" mass="41695">MYSSKRQKKTSSQAGEDGQQTINARSVAARLRWEKQRQSDREKQEQVERDARLKFEHQLEIERQARAEEDIRREREQREYNERFNARPENQFIAETTKVRKVEGQRRRRLNEKEQQREKERKGLLNIRSEGSGKAIEQQEGEHINSPLDAQASGVCVGEVNLGGEPQSTEQLMRQQTQSDNIVLDDKEYRQRVLVEKQRQTQLFSQQPCTQYILGGCKIWIDIFARRNEAYNERKKAKRASKKEPVQKVKSTKQVSSTRSAAQKARRATEKEKKEEMERMAASSEAVTVQKLDLVPKARVRVQPETLYASLTKEEKYNILLRRGQIKEQVVMEQQDGVSIGGNTPKQNKMVRFLYES</sequence>
<dbReference type="Proteomes" id="UP001202328">
    <property type="component" value="Unassembled WGS sequence"/>
</dbReference>
<feature type="compositionally biased region" description="Basic and acidic residues" evidence="1">
    <location>
        <begin position="31"/>
        <end position="54"/>
    </location>
</feature>